<feature type="compositionally biased region" description="Polar residues" evidence="1">
    <location>
        <begin position="224"/>
        <end position="235"/>
    </location>
</feature>
<dbReference type="EMBL" id="PNYB01000007">
    <property type="protein sequence ID" value="PMS25325.1"/>
    <property type="molecule type" value="Genomic_DNA"/>
</dbReference>
<keyword evidence="3" id="KW-1185">Reference proteome</keyword>
<evidence type="ECO:0000313" key="2">
    <source>
        <dbReference type="EMBL" id="PMS25325.1"/>
    </source>
</evidence>
<reference evidence="2 3" key="1">
    <citation type="submission" date="2018-01" db="EMBL/GenBank/DDBJ databases">
        <title>Whole genome analyses suggest that Burkholderia sensu lato contains two further novel genera in the rhizoxinica-symbiotica group Mycetohabitans gen. nov., and Trinickia gen. nov.: implications for the evolution of diazotrophy and nodulation in the Burkholderiaceae.</title>
        <authorList>
            <person name="Estrada-de los Santos P."/>
            <person name="Palmer M."/>
            <person name="Chavez-Ramirez B."/>
            <person name="Beukes C."/>
            <person name="Steenkamp E.T."/>
            <person name="Hirsch A.M."/>
            <person name="Manyaka P."/>
            <person name="Maluk M."/>
            <person name="Lafos M."/>
            <person name="Crook M."/>
            <person name="Gross E."/>
            <person name="Simon M.F."/>
            <person name="Bueno dos Reis Junior F."/>
            <person name="Poole P.S."/>
            <person name="Venter S.N."/>
            <person name="James E.K."/>
        </authorList>
    </citation>
    <scope>NUCLEOTIDE SEQUENCE [LARGE SCALE GENOMIC DNA]</scope>
    <source>
        <strain evidence="2 3">GP25-8</strain>
    </source>
</reference>
<evidence type="ECO:0008006" key="4">
    <source>
        <dbReference type="Google" id="ProtNLM"/>
    </source>
</evidence>
<dbReference type="AlphaFoldDB" id="A0A2N7W7E9"/>
<evidence type="ECO:0000313" key="3">
    <source>
        <dbReference type="Proteomes" id="UP000235347"/>
    </source>
</evidence>
<accession>A0A2N7W7E9</accession>
<comment type="caution">
    <text evidence="2">The sequence shown here is derived from an EMBL/GenBank/DDBJ whole genome shotgun (WGS) entry which is preliminary data.</text>
</comment>
<protein>
    <recommendedName>
        <fullName evidence="4">DUF3304 domain-containing protein</fullName>
    </recommendedName>
</protein>
<organism evidence="2 3">
    <name type="scientific">Trinickia soli</name>
    <dbReference type="NCBI Taxonomy" id="380675"/>
    <lineage>
        <taxon>Bacteria</taxon>
        <taxon>Pseudomonadati</taxon>
        <taxon>Pseudomonadota</taxon>
        <taxon>Betaproteobacteria</taxon>
        <taxon>Burkholderiales</taxon>
        <taxon>Burkholderiaceae</taxon>
        <taxon>Trinickia</taxon>
    </lineage>
</organism>
<dbReference type="Pfam" id="PF11745">
    <property type="entry name" value="DUF3304"/>
    <property type="match status" value="1"/>
</dbReference>
<dbReference type="Proteomes" id="UP000235347">
    <property type="component" value="Unassembled WGS sequence"/>
</dbReference>
<evidence type="ECO:0000256" key="1">
    <source>
        <dbReference type="SAM" id="MobiDB-lite"/>
    </source>
</evidence>
<gene>
    <name evidence="2" type="ORF">C0Z19_10265</name>
</gene>
<dbReference type="InterPro" id="IPR021733">
    <property type="entry name" value="DUF3304"/>
</dbReference>
<proteinExistence type="predicted"/>
<name>A0A2N7W7E9_9BURK</name>
<sequence length="235" mass="25971">MGGIDHLADNLSITDFWVNGAGGFQAGTGNAGAPSPALPEKWHPGLTAHVVWDVRDWEHDTGKTYEADVPIEPYGEDGGRVWVHFLANGDVRVVVSNVGPSAPNYPGPHDPIPQKEPSDMYPARHDWRDTNEHLADIAIARQHCAAAPDIDRCMKQVREEVLDDQREDARRYLPRCARITTGPAYQACKRDAWEKMRAARHVRRCQAAPHLAECTSQKIKEPTSKSAKTTGAPSQ</sequence>
<feature type="region of interest" description="Disordered" evidence="1">
    <location>
        <begin position="215"/>
        <end position="235"/>
    </location>
</feature>